<dbReference type="SUPFAM" id="SSF57850">
    <property type="entry name" value="RING/U-box"/>
    <property type="match status" value="1"/>
</dbReference>
<dbReference type="InterPro" id="IPR013083">
    <property type="entry name" value="Znf_RING/FYVE/PHD"/>
</dbReference>
<dbReference type="PaxDb" id="44689-DDB0168481"/>
<dbReference type="EMBL" id="AAFI02000006">
    <property type="protein sequence ID" value="EAL71527.1"/>
    <property type="molecule type" value="Genomic_DNA"/>
</dbReference>
<dbReference type="PANTHER" id="PTHR10131">
    <property type="entry name" value="TNF RECEPTOR ASSOCIATED FACTOR"/>
    <property type="match status" value="1"/>
</dbReference>
<dbReference type="Gene3D" id="3.30.40.10">
    <property type="entry name" value="Zinc/RING finger domain, C3HC4 (zinc finger)"/>
    <property type="match status" value="1"/>
</dbReference>
<dbReference type="HOGENOM" id="CLU_1436877_0_0_1"/>
<dbReference type="SUPFAM" id="SSF49599">
    <property type="entry name" value="TRAF domain-like"/>
    <property type="match status" value="1"/>
</dbReference>
<accession>Q75JD3</accession>
<dbReference type="VEuPathDB" id="AmoebaDB:DDB_G0271674"/>
<organism evidence="10 11">
    <name type="scientific">Dictyostelium discoideum</name>
    <name type="common">Social amoeba</name>
    <dbReference type="NCBI Taxonomy" id="44689"/>
    <lineage>
        <taxon>Eukaryota</taxon>
        <taxon>Amoebozoa</taxon>
        <taxon>Evosea</taxon>
        <taxon>Eumycetozoa</taxon>
        <taxon>Dictyostelia</taxon>
        <taxon>Dictyosteliales</taxon>
        <taxon>Dictyosteliaceae</taxon>
        <taxon>Dictyostelium</taxon>
    </lineage>
</organism>
<dbReference type="InterPro" id="IPR001841">
    <property type="entry name" value="Znf_RING"/>
</dbReference>
<dbReference type="GeneID" id="8618120"/>
<protein>
    <recommendedName>
        <fullName evidence="9">RING-type domain-containing protein</fullName>
    </recommendedName>
</protein>
<evidence type="ECO:0000259" key="9">
    <source>
        <dbReference type="PROSITE" id="PS50089"/>
    </source>
</evidence>
<dbReference type="KEGG" id="ddi:DDB_G0271674"/>
<dbReference type="AlphaFoldDB" id="Q75JD3"/>
<dbReference type="GO" id="GO:0008270">
    <property type="term" value="F:zinc ion binding"/>
    <property type="evidence" value="ECO:0007669"/>
    <property type="project" value="UniProtKB-KW"/>
</dbReference>
<keyword evidence="3" id="KW-0963">Cytoplasm</keyword>
<feature type="domain" description="RING-type" evidence="9">
    <location>
        <begin position="33"/>
        <end position="72"/>
    </location>
</feature>
<dbReference type="GO" id="GO:0005737">
    <property type="term" value="C:cytoplasm"/>
    <property type="evidence" value="ECO:0000318"/>
    <property type="project" value="GO_Central"/>
</dbReference>
<accession>Q55AN0</accession>
<keyword evidence="6 8" id="KW-0863">Zinc-finger</keyword>
<evidence type="ECO:0000256" key="2">
    <source>
        <dbReference type="ARBA" id="ARBA00004496"/>
    </source>
</evidence>
<dbReference type="InParanoid" id="Q75JD3"/>
<keyword evidence="5" id="KW-0677">Repeat</keyword>
<evidence type="ECO:0000256" key="6">
    <source>
        <dbReference type="ARBA" id="ARBA00022771"/>
    </source>
</evidence>
<gene>
    <name evidence="10" type="ORF">DDB_G0271674</name>
</gene>
<keyword evidence="4" id="KW-0479">Metal-binding</keyword>
<dbReference type="PhylomeDB" id="Q75JD3"/>
<dbReference type="RefSeq" id="XP_645492.1">
    <property type="nucleotide sequence ID" value="XM_640400.1"/>
</dbReference>
<comment type="caution">
    <text evidence="10">The sequence shown here is derived from an EMBL/GenBank/DDBJ whole genome shotgun (WGS) entry which is preliminary data.</text>
</comment>
<evidence type="ECO:0000256" key="7">
    <source>
        <dbReference type="ARBA" id="ARBA00022833"/>
    </source>
</evidence>
<dbReference type="Proteomes" id="UP000002195">
    <property type="component" value="Unassembled WGS sequence"/>
</dbReference>
<keyword evidence="7" id="KW-0862">Zinc</keyword>
<dbReference type="Pfam" id="PF13639">
    <property type="entry name" value="zf-RING_2"/>
    <property type="match status" value="1"/>
</dbReference>
<proteinExistence type="predicted"/>
<evidence type="ECO:0000256" key="3">
    <source>
        <dbReference type="ARBA" id="ARBA00022490"/>
    </source>
</evidence>
<keyword evidence="11" id="KW-1185">Reference proteome</keyword>
<dbReference type="STRING" id="44689.Q75JD3"/>
<dbReference type="PROSITE" id="PS50089">
    <property type="entry name" value="ZF_RING_2"/>
    <property type="match status" value="1"/>
</dbReference>
<name>Q75JD3_DICDI</name>
<dbReference type="PANTHER" id="PTHR10131:SF156">
    <property type="entry name" value="RING-TYPE DOMAIN-CONTAINING PROTEIN-RELATED"/>
    <property type="match status" value="1"/>
</dbReference>
<evidence type="ECO:0000256" key="8">
    <source>
        <dbReference type="PROSITE-ProRule" id="PRU00175"/>
    </source>
</evidence>
<comment type="function">
    <text evidence="1">Probable adapter protein and signal transducer that links members of the tumor necrosis factor receptor family to different signaling pathways by association with the receptor cytoplasmic domain and kinases.</text>
</comment>
<evidence type="ECO:0000256" key="5">
    <source>
        <dbReference type="ARBA" id="ARBA00022737"/>
    </source>
</evidence>
<evidence type="ECO:0000313" key="11">
    <source>
        <dbReference type="Proteomes" id="UP000002195"/>
    </source>
</evidence>
<evidence type="ECO:0000256" key="4">
    <source>
        <dbReference type="ARBA" id="ARBA00022723"/>
    </source>
</evidence>
<evidence type="ECO:0000313" key="10">
    <source>
        <dbReference type="EMBL" id="EAL71527.1"/>
    </source>
</evidence>
<dbReference type="SMR" id="Q75JD3"/>
<reference evidence="10 11" key="1">
    <citation type="journal article" date="2005" name="Nature">
        <title>The genome of the social amoeba Dictyostelium discoideum.</title>
        <authorList>
            <consortium name="The Dictyostelium discoideum Sequencing Consortium"/>
            <person name="Eichinger L."/>
            <person name="Pachebat J.A."/>
            <person name="Glockner G."/>
            <person name="Rajandream M.A."/>
            <person name="Sucgang R."/>
            <person name="Berriman M."/>
            <person name="Song J."/>
            <person name="Olsen R."/>
            <person name="Szafranski K."/>
            <person name="Xu Q."/>
            <person name="Tunggal B."/>
            <person name="Kummerfeld S."/>
            <person name="Madera M."/>
            <person name="Konfortov B.A."/>
            <person name="Rivero F."/>
            <person name="Bankier A.T."/>
            <person name="Lehmann R."/>
            <person name="Hamlin N."/>
            <person name="Davies R."/>
            <person name="Gaudet P."/>
            <person name="Fey P."/>
            <person name="Pilcher K."/>
            <person name="Chen G."/>
            <person name="Saunders D."/>
            <person name="Sodergren E."/>
            <person name="Davis P."/>
            <person name="Kerhornou A."/>
            <person name="Nie X."/>
            <person name="Hall N."/>
            <person name="Anjard C."/>
            <person name="Hemphill L."/>
            <person name="Bason N."/>
            <person name="Farbrother P."/>
            <person name="Desany B."/>
            <person name="Just E."/>
            <person name="Morio T."/>
            <person name="Rost R."/>
            <person name="Churcher C."/>
            <person name="Cooper J."/>
            <person name="Haydock S."/>
            <person name="van Driessche N."/>
            <person name="Cronin A."/>
            <person name="Goodhead I."/>
            <person name="Muzny D."/>
            <person name="Mourier T."/>
            <person name="Pain A."/>
            <person name="Lu M."/>
            <person name="Harper D."/>
            <person name="Lindsay R."/>
            <person name="Hauser H."/>
            <person name="James K."/>
            <person name="Quiles M."/>
            <person name="Madan Babu M."/>
            <person name="Saito T."/>
            <person name="Buchrieser C."/>
            <person name="Wardroper A."/>
            <person name="Felder M."/>
            <person name="Thangavelu M."/>
            <person name="Johnson D."/>
            <person name="Knights A."/>
            <person name="Loulseged H."/>
            <person name="Mungall K."/>
            <person name="Oliver K."/>
            <person name="Price C."/>
            <person name="Quail M.A."/>
            <person name="Urushihara H."/>
            <person name="Hernandez J."/>
            <person name="Rabbinowitsch E."/>
            <person name="Steffen D."/>
            <person name="Sanders M."/>
            <person name="Ma J."/>
            <person name="Kohara Y."/>
            <person name="Sharp S."/>
            <person name="Simmonds M."/>
            <person name="Spiegler S."/>
            <person name="Tivey A."/>
            <person name="Sugano S."/>
            <person name="White B."/>
            <person name="Walker D."/>
            <person name="Woodward J."/>
            <person name="Winckler T."/>
            <person name="Tanaka Y."/>
            <person name="Shaulsky G."/>
            <person name="Schleicher M."/>
            <person name="Weinstock G."/>
            <person name="Rosenthal A."/>
            <person name="Cox E.C."/>
            <person name="Chisholm R.L."/>
            <person name="Gibbs R."/>
            <person name="Loomis W.F."/>
            <person name="Platzer M."/>
            <person name="Kay R.R."/>
            <person name="Williams J."/>
            <person name="Dear P.H."/>
            <person name="Noegel A.A."/>
            <person name="Barrell B."/>
            <person name="Kuspa A."/>
        </authorList>
    </citation>
    <scope>NUCLEOTIDE SEQUENCE [LARGE SCALE GENOMIC DNA]</scope>
    <source>
        <strain evidence="10 11">AX4</strain>
    </source>
</reference>
<sequence length="189" mass="21612">MNNNPIIKNYKKSLSQSFDDLLVNKDIDDSFTCPICLKLLIDARQGCSEGHVFCNNCITSWLKNKNNCAVCRLHISQNCLSKNRFLESNIKKIKVFCPNKNDLNDLNDDSDGCPEILEIGNVESHSLKCIHRFVLCQYGGDKCGPVRLNKLLSHEIECPFVEIQFENSKKTNSLKKKKNFRFQIPNSPQ</sequence>
<comment type="subcellular location">
    <subcellularLocation>
        <location evidence="2">Cytoplasm</location>
    </subcellularLocation>
</comment>
<evidence type="ECO:0000256" key="1">
    <source>
        <dbReference type="ARBA" id="ARBA00003051"/>
    </source>
</evidence>